<evidence type="ECO:0000256" key="3">
    <source>
        <dbReference type="ARBA" id="ARBA00012916"/>
    </source>
</evidence>
<dbReference type="InterPro" id="IPR047084">
    <property type="entry name" value="GFAT_N"/>
</dbReference>
<organism evidence="13 14">
    <name type="scientific">Paenibacillus pectinilyticus</name>
    <dbReference type="NCBI Taxonomy" id="512399"/>
    <lineage>
        <taxon>Bacteria</taxon>
        <taxon>Bacillati</taxon>
        <taxon>Bacillota</taxon>
        <taxon>Bacilli</taxon>
        <taxon>Bacillales</taxon>
        <taxon>Paenibacillaceae</taxon>
        <taxon>Paenibacillus</taxon>
    </lineage>
</organism>
<dbReference type="InterPro" id="IPR001347">
    <property type="entry name" value="SIS_dom"/>
</dbReference>
<comment type="subcellular location">
    <subcellularLocation>
        <location evidence="2 10">Cytoplasm</location>
    </subcellularLocation>
</comment>
<dbReference type="CDD" id="cd00714">
    <property type="entry name" value="GFAT"/>
    <property type="match status" value="1"/>
</dbReference>
<evidence type="ECO:0000313" key="13">
    <source>
        <dbReference type="EMBL" id="OCT16873.1"/>
    </source>
</evidence>
<dbReference type="InterPro" id="IPR035490">
    <property type="entry name" value="GlmS/FrlB_SIS"/>
</dbReference>
<dbReference type="GO" id="GO:0006047">
    <property type="term" value="P:UDP-N-acetylglucosamine metabolic process"/>
    <property type="evidence" value="ECO:0007669"/>
    <property type="project" value="TreeGrafter"/>
</dbReference>
<feature type="initiator methionine" description="Removed" evidence="10">
    <location>
        <position position="1"/>
    </location>
</feature>
<comment type="caution">
    <text evidence="13">The sequence shown here is derived from an EMBL/GenBank/DDBJ whole genome shotgun (WGS) entry which is preliminary data.</text>
</comment>
<comment type="function">
    <text evidence="10">Catalyzes the first step in hexosamine metabolism, converting fructose-6P into glucosamine-6P using glutamine as a nitrogen source.</text>
</comment>
<dbReference type="SUPFAM" id="SSF53697">
    <property type="entry name" value="SIS domain"/>
    <property type="match status" value="1"/>
</dbReference>
<dbReference type="Proteomes" id="UP000093309">
    <property type="component" value="Unassembled WGS sequence"/>
</dbReference>
<evidence type="ECO:0000256" key="4">
    <source>
        <dbReference type="ARBA" id="ARBA00016090"/>
    </source>
</evidence>
<dbReference type="SUPFAM" id="SSF56235">
    <property type="entry name" value="N-terminal nucleophile aminohydrolases (Ntn hydrolases)"/>
    <property type="match status" value="1"/>
</dbReference>
<feature type="domain" description="SIS" evidence="12">
    <location>
        <begin position="286"/>
        <end position="425"/>
    </location>
</feature>
<dbReference type="PROSITE" id="PS51464">
    <property type="entry name" value="SIS"/>
    <property type="match status" value="2"/>
</dbReference>
<evidence type="ECO:0000259" key="12">
    <source>
        <dbReference type="PROSITE" id="PS51464"/>
    </source>
</evidence>
<feature type="active site" description="Nucleophile; for GATase activity" evidence="10">
    <location>
        <position position="2"/>
    </location>
</feature>
<feature type="domain" description="Glutamine amidotransferase type-2" evidence="11">
    <location>
        <begin position="2"/>
        <end position="217"/>
    </location>
</feature>
<dbReference type="CDD" id="cd05008">
    <property type="entry name" value="SIS_GlmS_GlmD_1"/>
    <property type="match status" value="1"/>
</dbReference>
<dbReference type="OrthoDB" id="106547at2"/>
<evidence type="ECO:0000256" key="8">
    <source>
        <dbReference type="ARBA" id="ARBA00022737"/>
    </source>
</evidence>
<dbReference type="GO" id="GO:0005829">
    <property type="term" value="C:cytosol"/>
    <property type="evidence" value="ECO:0007669"/>
    <property type="project" value="TreeGrafter"/>
</dbReference>
<feature type="domain" description="SIS" evidence="12">
    <location>
        <begin position="458"/>
        <end position="599"/>
    </location>
</feature>
<accession>A0A1C1A8F2</accession>
<dbReference type="InterPro" id="IPR005855">
    <property type="entry name" value="GFAT"/>
</dbReference>
<dbReference type="PANTHER" id="PTHR10937:SF0">
    <property type="entry name" value="GLUTAMINE--FRUCTOSE-6-PHOSPHATE TRANSAMINASE (ISOMERIZING)"/>
    <property type="match status" value="1"/>
</dbReference>
<keyword evidence="7 10" id="KW-0808">Transferase</keyword>
<dbReference type="CDD" id="cd05009">
    <property type="entry name" value="SIS_GlmS_GlmD_2"/>
    <property type="match status" value="1"/>
</dbReference>
<keyword evidence="14" id="KW-1185">Reference proteome</keyword>
<dbReference type="Pfam" id="PF13522">
    <property type="entry name" value="GATase_6"/>
    <property type="match status" value="1"/>
</dbReference>
<evidence type="ECO:0000313" key="14">
    <source>
        <dbReference type="Proteomes" id="UP000093309"/>
    </source>
</evidence>
<dbReference type="NCBIfam" id="NF001484">
    <property type="entry name" value="PRK00331.1"/>
    <property type="match status" value="1"/>
</dbReference>
<evidence type="ECO:0000256" key="6">
    <source>
        <dbReference type="ARBA" id="ARBA00022576"/>
    </source>
</evidence>
<dbReference type="InterPro" id="IPR017932">
    <property type="entry name" value="GATase_2_dom"/>
</dbReference>
<dbReference type="GO" id="GO:0097367">
    <property type="term" value="F:carbohydrate derivative binding"/>
    <property type="evidence" value="ECO:0007669"/>
    <property type="project" value="InterPro"/>
</dbReference>
<sequence>MCGIVGYIGRRDVQPILLNGLSKLEYRGYDSAGIAVLVQDQLKISKAEGRLVNLADQLDKEPLKGSVGIGHTRWATHGRPSDANSHPHTDMSGKFTVVHNGIVENYMELNKELEQKGVTFASETDTEVIAHLLAEHYEGDLFTAMLAVIQRLQGAYSLGVMTEYEPDKLIAVRQSSPLVIGAGQGEYFIASDISALLEYTREVCILEDGDLAVITQEGISISKVETGEPAACKLQHIDWRADQVEKGLFEHFMLKEIHEQPLTLRNTMLGRINDQDKVIFPELVHAAGMFLQVDKIFIVACGTAYHAGLVGSTVLEKLTRIPVQCDIASEFRYRDPIITDRTLVIVVSQSGETADTLAALQESRRQGAKVLAITNVPTSSVARDADYVIATKAGPEIAVASTKAYTAQLLAFYLFSIYLAQERKTLSTEFHAELIKGLKALPVQVEKVLENANDVKLYAESIKDADSLFFIGRGLDYAVALEGSLKLKEISYIHSEAYAAGELKHGTLALIEKDTPVIALATHMDLYEKTVSNIKEVKARGAHVMGITVEGNVGLLNSVDEICFIPPSLQLLAPILAVVPLQLISYYASLALGNDIDKPRNLAKSVTVE</sequence>
<dbReference type="FunFam" id="3.60.20.10:FF:000006">
    <property type="entry name" value="Glutamine--fructose-6-phosphate aminotransferase [isomerizing]"/>
    <property type="match status" value="1"/>
</dbReference>
<keyword evidence="5 10" id="KW-0963">Cytoplasm</keyword>
<dbReference type="EMBL" id="LYPC01000009">
    <property type="protein sequence ID" value="OCT16873.1"/>
    <property type="molecule type" value="Genomic_DNA"/>
</dbReference>
<feature type="active site" description="For Fru-6P isomerization activity" evidence="10">
    <location>
        <position position="604"/>
    </location>
</feature>
<keyword evidence="8" id="KW-0677">Repeat</keyword>
<evidence type="ECO:0000256" key="5">
    <source>
        <dbReference type="ARBA" id="ARBA00022490"/>
    </source>
</evidence>
<dbReference type="InterPro" id="IPR046348">
    <property type="entry name" value="SIS_dom_sf"/>
</dbReference>
<dbReference type="GO" id="GO:0006487">
    <property type="term" value="P:protein N-linked glycosylation"/>
    <property type="evidence" value="ECO:0007669"/>
    <property type="project" value="TreeGrafter"/>
</dbReference>
<dbReference type="Pfam" id="PF01380">
    <property type="entry name" value="SIS"/>
    <property type="match status" value="2"/>
</dbReference>
<dbReference type="HAMAP" id="MF_00164">
    <property type="entry name" value="GlmS"/>
    <property type="match status" value="1"/>
</dbReference>
<dbReference type="GO" id="GO:0005975">
    <property type="term" value="P:carbohydrate metabolic process"/>
    <property type="evidence" value="ECO:0007669"/>
    <property type="project" value="UniProtKB-UniRule"/>
</dbReference>
<dbReference type="Gene3D" id="3.60.20.10">
    <property type="entry name" value="Glutamine Phosphoribosylpyrophosphate, subunit 1, domain 1"/>
    <property type="match status" value="1"/>
</dbReference>
<dbReference type="PROSITE" id="PS51278">
    <property type="entry name" value="GATASE_TYPE_2"/>
    <property type="match status" value="1"/>
</dbReference>
<dbReference type="AlphaFoldDB" id="A0A1C1A8F2"/>
<proteinExistence type="inferred from homology"/>
<dbReference type="NCBIfam" id="TIGR01135">
    <property type="entry name" value="glmS"/>
    <property type="match status" value="1"/>
</dbReference>
<keyword evidence="6 10" id="KW-0032">Aminotransferase</keyword>
<evidence type="ECO:0000259" key="11">
    <source>
        <dbReference type="PROSITE" id="PS51278"/>
    </source>
</evidence>
<evidence type="ECO:0000256" key="1">
    <source>
        <dbReference type="ARBA" id="ARBA00001031"/>
    </source>
</evidence>
<dbReference type="PANTHER" id="PTHR10937">
    <property type="entry name" value="GLUCOSAMINE--FRUCTOSE-6-PHOSPHATE AMINOTRANSFERASE, ISOMERIZING"/>
    <property type="match status" value="1"/>
</dbReference>
<dbReference type="Gene3D" id="3.40.50.10490">
    <property type="entry name" value="Glucose-6-phosphate isomerase like protein, domain 1"/>
    <property type="match status" value="2"/>
</dbReference>
<evidence type="ECO:0000256" key="7">
    <source>
        <dbReference type="ARBA" id="ARBA00022679"/>
    </source>
</evidence>
<reference evidence="14" key="1">
    <citation type="submission" date="2016-05" db="EMBL/GenBank/DDBJ databases">
        <title>Paenibacillus oryzae. sp. nov., isolated from the rice root.</title>
        <authorList>
            <person name="Zhang J."/>
            <person name="Zhang X."/>
        </authorList>
    </citation>
    <scope>NUCLEOTIDE SEQUENCE [LARGE SCALE GENOMIC DNA]</scope>
    <source>
        <strain evidence="14">KCTC13222</strain>
    </source>
</reference>
<dbReference type="STRING" id="512399.A8709_00725"/>
<evidence type="ECO:0000256" key="2">
    <source>
        <dbReference type="ARBA" id="ARBA00004496"/>
    </source>
</evidence>
<dbReference type="InterPro" id="IPR029055">
    <property type="entry name" value="Ntn_hydrolases_N"/>
</dbReference>
<evidence type="ECO:0000256" key="10">
    <source>
        <dbReference type="HAMAP-Rule" id="MF_00164"/>
    </source>
</evidence>
<dbReference type="InterPro" id="IPR035466">
    <property type="entry name" value="GlmS/AgaS_SIS"/>
</dbReference>
<dbReference type="FunFam" id="3.40.50.10490:FF:000022">
    <property type="entry name" value="Glutamine--fructose-6-phosphate aminotransferase [isomerizing]"/>
    <property type="match status" value="1"/>
</dbReference>
<name>A0A1C1A8F2_9BACL</name>
<protein>
    <recommendedName>
        <fullName evidence="4 10">Glutamine--fructose-6-phosphate aminotransferase [isomerizing]</fullName>
        <ecNumber evidence="3 10">2.6.1.16</ecNumber>
    </recommendedName>
    <alternativeName>
        <fullName evidence="10">D-fructose-6-phosphate amidotransferase</fullName>
    </alternativeName>
    <alternativeName>
        <fullName evidence="10">GFAT</fullName>
    </alternativeName>
    <alternativeName>
        <fullName evidence="10">Glucosamine-6-phosphate synthase</fullName>
    </alternativeName>
    <alternativeName>
        <fullName evidence="10">Hexosephosphate aminotransferase</fullName>
    </alternativeName>
    <alternativeName>
        <fullName evidence="10">L-glutamine--D-fructose-6-phosphate amidotransferase</fullName>
    </alternativeName>
</protein>
<dbReference type="RefSeq" id="WP_065850594.1">
    <property type="nucleotide sequence ID" value="NZ_LYPC01000009.1"/>
</dbReference>
<gene>
    <name evidence="10" type="primary">glmS</name>
    <name evidence="13" type="ORF">A8709_00725</name>
</gene>
<dbReference type="EC" id="2.6.1.16" evidence="3 10"/>
<comment type="catalytic activity">
    <reaction evidence="1 10">
        <text>D-fructose 6-phosphate + L-glutamine = D-glucosamine 6-phosphate + L-glutamate</text>
        <dbReference type="Rhea" id="RHEA:13237"/>
        <dbReference type="ChEBI" id="CHEBI:29985"/>
        <dbReference type="ChEBI" id="CHEBI:58359"/>
        <dbReference type="ChEBI" id="CHEBI:58725"/>
        <dbReference type="ChEBI" id="CHEBI:61527"/>
        <dbReference type="EC" id="2.6.1.16"/>
    </reaction>
</comment>
<comment type="subunit">
    <text evidence="10">Homodimer.</text>
</comment>
<dbReference type="GO" id="GO:0006002">
    <property type="term" value="P:fructose 6-phosphate metabolic process"/>
    <property type="evidence" value="ECO:0007669"/>
    <property type="project" value="TreeGrafter"/>
</dbReference>
<dbReference type="GO" id="GO:0004360">
    <property type="term" value="F:glutamine-fructose-6-phosphate transaminase (isomerizing) activity"/>
    <property type="evidence" value="ECO:0007669"/>
    <property type="project" value="UniProtKB-UniRule"/>
</dbReference>
<dbReference type="FunFam" id="3.40.50.10490:FF:000001">
    <property type="entry name" value="Glutamine--fructose-6-phosphate aminotransferase [isomerizing]"/>
    <property type="match status" value="1"/>
</dbReference>
<keyword evidence="9" id="KW-0315">Glutamine amidotransferase</keyword>
<evidence type="ECO:0000256" key="9">
    <source>
        <dbReference type="ARBA" id="ARBA00022962"/>
    </source>
</evidence>